<evidence type="ECO:0000256" key="1">
    <source>
        <dbReference type="SAM" id="MobiDB-lite"/>
    </source>
</evidence>
<dbReference type="EMBL" id="LR536450">
    <property type="protein sequence ID" value="VFU10501.1"/>
    <property type="molecule type" value="Genomic_DNA"/>
</dbReference>
<dbReference type="KEGG" id="mtun:MTUNDRAET4_3614"/>
<evidence type="ECO:0000313" key="2">
    <source>
        <dbReference type="EMBL" id="VFU10501.1"/>
    </source>
</evidence>
<dbReference type="Proteomes" id="UP000294360">
    <property type="component" value="Chromosome"/>
</dbReference>
<feature type="compositionally biased region" description="Basic and acidic residues" evidence="1">
    <location>
        <begin position="165"/>
        <end position="187"/>
    </location>
</feature>
<accession>A0A4U8Z4Q2</accession>
<organism evidence="2 3">
    <name type="scientific">Methylocella tundrae</name>
    <dbReference type="NCBI Taxonomy" id="227605"/>
    <lineage>
        <taxon>Bacteria</taxon>
        <taxon>Pseudomonadati</taxon>
        <taxon>Pseudomonadota</taxon>
        <taxon>Alphaproteobacteria</taxon>
        <taxon>Hyphomicrobiales</taxon>
        <taxon>Beijerinckiaceae</taxon>
        <taxon>Methylocella</taxon>
    </lineage>
</organism>
<dbReference type="OrthoDB" id="5180013at2"/>
<dbReference type="AlphaFoldDB" id="A0A4U8Z4Q2"/>
<dbReference type="RefSeq" id="WP_134491266.1">
    <property type="nucleotide sequence ID" value="NZ_CP139089.1"/>
</dbReference>
<evidence type="ECO:0000313" key="3">
    <source>
        <dbReference type="Proteomes" id="UP000294360"/>
    </source>
</evidence>
<sequence length="194" mass="21271">MTSEPLSLVFTGHMVDLPGRSPPRFPPSIVGAARTEIERRIAGHTEGRSKSSVKGFASLARGGDILFHEICRKFGFDTAIVLPFSLDLFLETSVKGVDSGDWPQRFRKLWDETPPGRRFDLGLKSDEAYAICNERILDLAQLAGEVQLIALWDGKAGDGPGGAEDFVKHAKERSGREPDIIDPKDLLEANARGQ</sequence>
<feature type="region of interest" description="Disordered" evidence="1">
    <location>
        <begin position="162"/>
        <end position="194"/>
    </location>
</feature>
<protein>
    <submittedName>
        <fullName evidence="2">Uncharacterized protein</fullName>
    </submittedName>
</protein>
<proteinExistence type="predicted"/>
<reference evidence="2 3" key="1">
    <citation type="submission" date="2019-03" db="EMBL/GenBank/DDBJ databases">
        <authorList>
            <person name="Kox A.R. M."/>
        </authorList>
    </citation>
    <scope>NUCLEOTIDE SEQUENCE [LARGE SCALE GENOMIC DNA]</scope>
    <source>
        <strain evidence="2">MTUNDRAET4 annotated genome</strain>
    </source>
</reference>
<name>A0A4U8Z4Q2_METTU</name>
<gene>
    <name evidence="2" type="ORF">MTUNDRAET4_3614</name>
</gene>